<comment type="function">
    <text evidence="1">Synthesizes nicotianamine, a polyamine which serves as a sensor for the physiological iron status within the plant, and/or might be involved in the transport of iron.</text>
</comment>
<dbReference type="InterPro" id="IPR004298">
    <property type="entry name" value="Nicotian_synth"/>
</dbReference>
<protein>
    <recommendedName>
        <fullName evidence="1">Nicotianamine synthase</fullName>
        <ecNumber evidence="1">2.5.1.43</ecNumber>
    </recommendedName>
</protein>
<evidence type="ECO:0000256" key="2">
    <source>
        <dbReference type="SAM" id="Phobius"/>
    </source>
</evidence>
<gene>
    <name evidence="3" type="primary">CHLN_2</name>
    <name evidence="3" type="ORF">CFP56_007083</name>
</gene>
<dbReference type="EMBL" id="PKMF04000146">
    <property type="protein sequence ID" value="KAK7847132.1"/>
    <property type="molecule type" value="Genomic_DNA"/>
</dbReference>
<dbReference type="Proteomes" id="UP000237347">
    <property type="component" value="Unassembled WGS sequence"/>
</dbReference>
<accession>A0AAW0L6W6</accession>
<comment type="caution">
    <text evidence="3">The sequence shown here is derived from an EMBL/GenBank/DDBJ whole genome shotgun (WGS) entry which is preliminary data.</text>
</comment>
<sequence length="104" mass="11887">MLFHANDIMDVTTYKCFGRLRSCFLGSFCGHRQGEEKVQNVHNFAEYVAPGALLRVHMVLVLFSILLLILMIFEVLIFFAVCHAMDEVINSVIIARKYSGPMQF</sequence>
<dbReference type="Pfam" id="PF03059">
    <property type="entry name" value="NAS"/>
    <property type="match status" value="1"/>
</dbReference>
<keyword evidence="2" id="KW-0472">Membrane</keyword>
<organism evidence="3 4">
    <name type="scientific">Quercus suber</name>
    <name type="common">Cork oak</name>
    <dbReference type="NCBI Taxonomy" id="58331"/>
    <lineage>
        <taxon>Eukaryota</taxon>
        <taxon>Viridiplantae</taxon>
        <taxon>Streptophyta</taxon>
        <taxon>Embryophyta</taxon>
        <taxon>Tracheophyta</taxon>
        <taxon>Spermatophyta</taxon>
        <taxon>Magnoliopsida</taxon>
        <taxon>eudicotyledons</taxon>
        <taxon>Gunneridae</taxon>
        <taxon>Pentapetalae</taxon>
        <taxon>rosids</taxon>
        <taxon>fabids</taxon>
        <taxon>Fagales</taxon>
        <taxon>Fagaceae</taxon>
        <taxon>Quercus</taxon>
    </lineage>
</organism>
<comment type="catalytic activity">
    <reaction evidence="1">
        <text>3 S-adenosyl-L-methionine = nicotianamine + 3 S-methyl-5'-thioadenosine + 3 H(+)</text>
        <dbReference type="Rhea" id="RHEA:16481"/>
        <dbReference type="ChEBI" id="CHEBI:15378"/>
        <dbReference type="ChEBI" id="CHEBI:17509"/>
        <dbReference type="ChEBI" id="CHEBI:58249"/>
        <dbReference type="ChEBI" id="CHEBI:59789"/>
        <dbReference type="EC" id="2.5.1.43"/>
    </reaction>
</comment>
<keyword evidence="2" id="KW-0812">Transmembrane</keyword>
<dbReference type="GO" id="GO:0030418">
    <property type="term" value="P:nicotianamine biosynthetic process"/>
    <property type="evidence" value="ECO:0007669"/>
    <property type="project" value="UniProtKB-UniRule"/>
</dbReference>
<name>A0AAW0L6W6_QUESU</name>
<reference evidence="3 4" key="1">
    <citation type="journal article" date="2018" name="Sci. Data">
        <title>The draft genome sequence of cork oak.</title>
        <authorList>
            <person name="Ramos A.M."/>
            <person name="Usie A."/>
            <person name="Barbosa P."/>
            <person name="Barros P.M."/>
            <person name="Capote T."/>
            <person name="Chaves I."/>
            <person name="Simoes F."/>
            <person name="Abreu I."/>
            <person name="Carrasquinho I."/>
            <person name="Faro C."/>
            <person name="Guimaraes J.B."/>
            <person name="Mendonca D."/>
            <person name="Nobrega F."/>
            <person name="Rodrigues L."/>
            <person name="Saibo N.J.M."/>
            <person name="Varela M.C."/>
            <person name="Egas C."/>
            <person name="Matos J."/>
            <person name="Miguel C.M."/>
            <person name="Oliveira M.M."/>
            <person name="Ricardo C.P."/>
            <person name="Goncalves S."/>
        </authorList>
    </citation>
    <scope>NUCLEOTIDE SEQUENCE [LARGE SCALE GENOMIC DNA]</scope>
    <source>
        <strain evidence="4">cv. HL8</strain>
    </source>
</reference>
<evidence type="ECO:0000256" key="1">
    <source>
        <dbReference type="RuleBase" id="RU368095"/>
    </source>
</evidence>
<keyword evidence="1" id="KW-0949">S-adenosyl-L-methionine</keyword>
<keyword evidence="2" id="KW-1133">Transmembrane helix</keyword>
<comment type="similarity">
    <text evidence="1">Belongs to the nicotianamine synthase (NAS)-like family.</text>
</comment>
<proteinExistence type="inferred from homology"/>
<evidence type="ECO:0000313" key="3">
    <source>
        <dbReference type="EMBL" id="KAK7847132.1"/>
    </source>
</evidence>
<feature type="transmembrane region" description="Helical" evidence="2">
    <location>
        <begin position="56"/>
        <end position="81"/>
    </location>
</feature>
<dbReference type="EC" id="2.5.1.43" evidence="1"/>
<keyword evidence="4" id="KW-1185">Reference proteome</keyword>
<dbReference type="GO" id="GO:0030410">
    <property type="term" value="F:nicotianamine synthase activity"/>
    <property type="evidence" value="ECO:0007669"/>
    <property type="project" value="UniProtKB-UniRule"/>
</dbReference>
<keyword evidence="1" id="KW-0808">Transferase</keyword>
<evidence type="ECO:0000313" key="4">
    <source>
        <dbReference type="Proteomes" id="UP000237347"/>
    </source>
</evidence>
<dbReference type="AlphaFoldDB" id="A0AAW0L6W6"/>